<evidence type="ECO:0000313" key="2">
    <source>
        <dbReference type="EMBL" id="WVO25256.1"/>
    </source>
</evidence>
<name>A0ABZ2B376_9TREE</name>
<gene>
    <name evidence="2" type="ORF">IAS62_006647</name>
</gene>
<dbReference type="Pfam" id="PF12586">
    <property type="entry name" value="DUF3760"/>
    <property type="match status" value="1"/>
</dbReference>
<dbReference type="Proteomes" id="UP001432216">
    <property type="component" value="Chromosome 14"/>
</dbReference>
<proteinExistence type="predicted"/>
<evidence type="ECO:0000313" key="3">
    <source>
        <dbReference type="Proteomes" id="UP001432216"/>
    </source>
</evidence>
<dbReference type="RefSeq" id="XP_064724495.1">
    <property type="nucleotide sequence ID" value="XM_064868423.1"/>
</dbReference>
<protein>
    <recommendedName>
        <fullName evidence="4">F-box domain-containing protein</fullName>
    </recommendedName>
</protein>
<dbReference type="InterPro" id="IPR022235">
    <property type="entry name" value="DUF3760"/>
</dbReference>
<reference evidence="2 3" key="1">
    <citation type="submission" date="2024-01" db="EMBL/GenBank/DDBJ databases">
        <title>Comparative genomics of Cryptococcus and Kwoniella reveals pathogenesis evolution and contrasting modes of karyotype evolution via chromosome fusion or intercentromeric recombination.</title>
        <authorList>
            <person name="Coelho M.A."/>
            <person name="David-Palma M."/>
            <person name="Shea T."/>
            <person name="Bowers K."/>
            <person name="McGinley-Smith S."/>
            <person name="Mohammad A.W."/>
            <person name="Gnirke A."/>
            <person name="Yurkov A.M."/>
            <person name="Nowrousian M."/>
            <person name="Sun S."/>
            <person name="Cuomo C.A."/>
            <person name="Heitman J."/>
        </authorList>
    </citation>
    <scope>NUCLEOTIDE SEQUENCE [LARGE SCALE GENOMIC DNA]</scope>
    <source>
        <strain evidence="2 3">7685027</strain>
    </source>
</reference>
<organism evidence="2 3">
    <name type="scientific">Cryptococcus decagattii</name>
    <dbReference type="NCBI Taxonomy" id="1859122"/>
    <lineage>
        <taxon>Eukaryota</taxon>
        <taxon>Fungi</taxon>
        <taxon>Dikarya</taxon>
        <taxon>Basidiomycota</taxon>
        <taxon>Agaricomycotina</taxon>
        <taxon>Tremellomycetes</taxon>
        <taxon>Tremellales</taxon>
        <taxon>Cryptococcaceae</taxon>
        <taxon>Cryptococcus</taxon>
        <taxon>Cryptococcus gattii species complex</taxon>
    </lineage>
</organism>
<dbReference type="EMBL" id="CP143819">
    <property type="protein sequence ID" value="WVO25256.1"/>
    <property type="molecule type" value="Genomic_DNA"/>
</dbReference>
<feature type="region of interest" description="Disordered" evidence="1">
    <location>
        <begin position="1"/>
        <end position="22"/>
    </location>
</feature>
<dbReference type="GeneID" id="89993415"/>
<keyword evidence="3" id="KW-1185">Reference proteome</keyword>
<evidence type="ECO:0008006" key="4">
    <source>
        <dbReference type="Google" id="ProtNLM"/>
    </source>
</evidence>
<accession>A0ABZ2B376</accession>
<evidence type="ECO:0000256" key="1">
    <source>
        <dbReference type="SAM" id="MobiDB-lite"/>
    </source>
</evidence>
<feature type="compositionally biased region" description="Polar residues" evidence="1">
    <location>
        <begin position="13"/>
        <end position="22"/>
    </location>
</feature>
<sequence length="343" mass="39724">MRLKFRTVMPTKKSPNQISGDPPSVNLSSSLFALLLPVQHVIFEQLALINPLTTLRICRFSYRITIPILYRDVTASYELFRGLKQQTEGYQRTVKALSFTRVLRLKNFISMDAVYHLTFDVEDPDPETKDKYPRPYQNLFPKVEKIVYSWPAVQSDYHEYIDVLESSLLDSVVSRGSRLRSQLGERFREVEVHLENGRIDYWMEIEQFMFFNGPKDVVIHIDVHNPTILASIGDFMPLAWANAEELRVIIRNEGPESSGSSSKEKYVEPLAESLAKYASRLRQRDNPTDESEAGPFQRAKKVFFTFPDRRGVMEELFERIIGEKEGEEAAVLKEVIKENMVFE</sequence>